<comment type="subcellular location">
    <subcellularLocation>
        <location evidence="1">Membrane</location>
        <topology evidence="1">Multi-pass membrane protein</topology>
    </subcellularLocation>
</comment>
<feature type="transmembrane region" description="Helical" evidence="6">
    <location>
        <begin position="179"/>
        <end position="205"/>
    </location>
</feature>
<dbReference type="PANTHER" id="PTHR33048:SF155">
    <property type="entry name" value="INTEGRAL MEMBRANE PROTEIN"/>
    <property type="match status" value="1"/>
</dbReference>
<feature type="transmembrane region" description="Helical" evidence="6">
    <location>
        <begin position="256"/>
        <end position="276"/>
    </location>
</feature>
<accession>A0A6G1K5I7</accession>
<proteinExistence type="inferred from homology"/>
<feature type="transmembrane region" description="Helical" evidence="6">
    <location>
        <begin position="55"/>
        <end position="81"/>
    </location>
</feature>
<keyword evidence="3 6" id="KW-1133">Transmembrane helix</keyword>
<evidence type="ECO:0000256" key="2">
    <source>
        <dbReference type="ARBA" id="ARBA00022692"/>
    </source>
</evidence>
<organism evidence="8 9">
    <name type="scientific">Pleomassaria siparia CBS 279.74</name>
    <dbReference type="NCBI Taxonomy" id="1314801"/>
    <lineage>
        <taxon>Eukaryota</taxon>
        <taxon>Fungi</taxon>
        <taxon>Dikarya</taxon>
        <taxon>Ascomycota</taxon>
        <taxon>Pezizomycotina</taxon>
        <taxon>Dothideomycetes</taxon>
        <taxon>Pleosporomycetidae</taxon>
        <taxon>Pleosporales</taxon>
        <taxon>Pleomassariaceae</taxon>
        <taxon>Pleomassaria</taxon>
    </lineage>
</organism>
<dbReference type="Pfam" id="PF20684">
    <property type="entry name" value="Fung_rhodopsin"/>
    <property type="match status" value="1"/>
</dbReference>
<evidence type="ECO:0000256" key="5">
    <source>
        <dbReference type="ARBA" id="ARBA00038359"/>
    </source>
</evidence>
<dbReference type="OrthoDB" id="5331848at2759"/>
<evidence type="ECO:0000313" key="9">
    <source>
        <dbReference type="Proteomes" id="UP000799428"/>
    </source>
</evidence>
<dbReference type="EMBL" id="MU005773">
    <property type="protein sequence ID" value="KAF2707637.1"/>
    <property type="molecule type" value="Genomic_DNA"/>
</dbReference>
<feature type="transmembrane region" description="Helical" evidence="6">
    <location>
        <begin position="217"/>
        <end position="236"/>
    </location>
</feature>
<comment type="similarity">
    <text evidence="5">Belongs to the SAT4 family.</text>
</comment>
<feature type="transmembrane region" description="Helical" evidence="6">
    <location>
        <begin position="137"/>
        <end position="159"/>
    </location>
</feature>
<evidence type="ECO:0000256" key="6">
    <source>
        <dbReference type="SAM" id="Phobius"/>
    </source>
</evidence>
<keyword evidence="4 6" id="KW-0472">Membrane</keyword>
<keyword evidence="9" id="KW-1185">Reference proteome</keyword>
<dbReference type="AlphaFoldDB" id="A0A6G1K5I7"/>
<keyword evidence="2 6" id="KW-0812">Transmembrane</keyword>
<dbReference type="PANTHER" id="PTHR33048">
    <property type="entry name" value="PTH11-LIKE INTEGRAL MEMBRANE PROTEIN (AFU_ORTHOLOGUE AFUA_5G11245)"/>
    <property type="match status" value="1"/>
</dbReference>
<evidence type="ECO:0000256" key="1">
    <source>
        <dbReference type="ARBA" id="ARBA00004141"/>
    </source>
</evidence>
<evidence type="ECO:0000313" key="8">
    <source>
        <dbReference type="EMBL" id="KAF2707637.1"/>
    </source>
</evidence>
<dbReference type="GO" id="GO:0016020">
    <property type="term" value="C:membrane"/>
    <property type="evidence" value="ECO:0007669"/>
    <property type="project" value="UniProtKB-SubCell"/>
</dbReference>
<evidence type="ECO:0000256" key="4">
    <source>
        <dbReference type="ARBA" id="ARBA00023136"/>
    </source>
</evidence>
<dbReference type="InterPro" id="IPR049326">
    <property type="entry name" value="Rhodopsin_dom_fungi"/>
</dbReference>
<name>A0A6G1K5I7_9PLEO</name>
<dbReference type="InterPro" id="IPR052337">
    <property type="entry name" value="SAT4-like"/>
</dbReference>
<evidence type="ECO:0000259" key="7">
    <source>
        <dbReference type="Pfam" id="PF20684"/>
    </source>
</evidence>
<dbReference type="Proteomes" id="UP000799428">
    <property type="component" value="Unassembled WGS sequence"/>
</dbReference>
<gene>
    <name evidence="8" type="ORF">K504DRAFT_435490</name>
</gene>
<evidence type="ECO:0000256" key="3">
    <source>
        <dbReference type="ARBA" id="ARBA00022989"/>
    </source>
</evidence>
<protein>
    <recommendedName>
        <fullName evidence="7">Rhodopsin domain-containing protein</fullName>
    </recommendedName>
</protein>
<feature type="transmembrane region" description="Helical" evidence="6">
    <location>
        <begin position="25"/>
        <end position="43"/>
    </location>
</feature>
<reference evidence="8" key="1">
    <citation type="journal article" date="2020" name="Stud. Mycol.">
        <title>101 Dothideomycetes genomes: a test case for predicting lifestyles and emergence of pathogens.</title>
        <authorList>
            <person name="Haridas S."/>
            <person name="Albert R."/>
            <person name="Binder M."/>
            <person name="Bloem J."/>
            <person name="Labutti K."/>
            <person name="Salamov A."/>
            <person name="Andreopoulos B."/>
            <person name="Baker S."/>
            <person name="Barry K."/>
            <person name="Bills G."/>
            <person name="Bluhm B."/>
            <person name="Cannon C."/>
            <person name="Castanera R."/>
            <person name="Culley D."/>
            <person name="Daum C."/>
            <person name="Ezra D."/>
            <person name="Gonzalez J."/>
            <person name="Henrissat B."/>
            <person name="Kuo A."/>
            <person name="Liang C."/>
            <person name="Lipzen A."/>
            <person name="Lutzoni F."/>
            <person name="Magnuson J."/>
            <person name="Mondo S."/>
            <person name="Nolan M."/>
            <person name="Ohm R."/>
            <person name="Pangilinan J."/>
            <person name="Park H.-J."/>
            <person name="Ramirez L."/>
            <person name="Alfaro M."/>
            <person name="Sun H."/>
            <person name="Tritt A."/>
            <person name="Yoshinaga Y."/>
            <person name="Zwiers L.-H."/>
            <person name="Turgeon B."/>
            <person name="Goodwin S."/>
            <person name="Spatafora J."/>
            <person name="Crous P."/>
            <person name="Grigoriev I."/>
        </authorList>
    </citation>
    <scope>NUCLEOTIDE SEQUENCE</scope>
    <source>
        <strain evidence="8">CBS 279.74</strain>
    </source>
</reference>
<feature type="domain" description="Rhodopsin" evidence="7">
    <location>
        <begin position="40"/>
        <end position="282"/>
    </location>
</feature>
<sequence length="360" mass="39311">MPGPPPLPPVPTDGDVSHGTELNGIIWLFTCIATLAFISRLYARKFLTRNLGSDDVVLAVSMVSTILQCAMVSVSIQYGLARHTYFLLVGNPLDVANVVKWQLYSEPVAIFAGTVPKIAITMLLLKLLNPGTLVVSYLWFVNVILNGLSIVCIVCTFVQCTPTSYYWTRTVGSCWDPNIVTNLAISQGAMSAFVDFSLALYPATVIWSLQMSFSRRFGVSLLMGLGCFAGITAIIRTTKLQKLKTQTDLTWEIWTLVMWVAIECNVIITCACIPSLRPLFRKLVGNSVSGTFPSLFSRRGRSANSKSYALDDTARGGGLHSKNGAVVRIQGDVSGHGSQVSLKRGIRTTTDVDVQSESWR</sequence>